<dbReference type="EMBL" id="LC735416">
    <property type="protein sequence ID" value="BDT39659.1"/>
    <property type="molecule type" value="Genomic_DNA"/>
</dbReference>
<reference evidence="1 2" key="1">
    <citation type="submission" date="2022-10" db="EMBL/GenBank/DDBJ databases">
        <title>Draft genome sequence of Streptomyces sp. YSPA8.</title>
        <authorList>
            <person name="Moriuchi R."/>
            <person name="Dohra H."/>
            <person name="Yamamura H."/>
            <person name="Kodani S."/>
        </authorList>
    </citation>
    <scope>NUCLEOTIDE SEQUENCE [LARGE SCALE GENOMIC DNA]</scope>
    <source>
        <strain evidence="1 2">YSPA8</strain>
        <plasmid evidence="1 2">pYSPA8-3</plasmid>
    </source>
</reference>
<proteinExistence type="predicted"/>
<geneLocation type="plasmid" evidence="1 2">
    <name>pYSPA8-3</name>
</geneLocation>
<evidence type="ECO:0000313" key="2">
    <source>
        <dbReference type="Proteomes" id="UP001291653"/>
    </source>
</evidence>
<sequence>MPELDELVAYVGDERGWSKRDTVEHALRKTYAAELKKLQARKSASEQGN</sequence>
<accession>A0AA86IVJ9</accession>
<protein>
    <submittedName>
        <fullName evidence="1">Uncharacterized protein</fullName>
    </submittedName>
</protein>
<dbReference type="AlphaFoldDB" id="A0AA86IVJ9"/>
<keyword evidence="1" id="KW-0614">Plasmid</keyword>
<keyword evidence="2" id="KW-1185">Reference proteome</keyword>
<evidence type="ECO:0000313" key="1">
    <source>
        <dbReference type="EMBL" id="BDT39659.1"/>
    </source>
</evidence>
<gene>
    <name evidence="1" type="ORF">SYYSPA8_37705</name>
</gene>
<name>A0AA86IVJ9_9ACTN</name>
<dbReference type="Proteomes" id="UP001291653">
    <property type="component" value="Plasmid pYSPA8-3"/>
</dbReference>
<organism evidence="1 2">
    <name type="scientific">Streptomyces yaizuensis</name>
    <dbReference type="NCBI Taxonomy" id="2989713"/>
    <lineage>
        <taxon>Bacteria</taxon>
        <taxon>Bacillati</taxon>
        <taxon>Actinomycetota</taxon>
        <taxon>Actinomycetes</taxon>
        <taxon>Kitasatosporales</taxon>
        <taxon>Streptomycetaceae</taxon>
        <taxon>Streptomyces</taxon>
    </lineage>
</organism>